<organism evidence="4 5">
    <name type="scientific">Lacticaseibacillus paracasei subsp. paracasei 8700:2</name>
    <dbReference type="NCBI Taxonomy" id="537973"/>
    <lineage>
        <taxon>Bacteria</taxon>
        <taxon>Bacillati</taxon>
        <taxon>Bacillota</taxon>
        <taxon>Bacilli</taxon>
        <taxon>Lactobacillales</taxon>
        <taxon>Lactobacillaceae</taxon>
        <taxon>Lacticaseibacillus</taxon>
    </lineage>
</organism>
<dbReference type="PANTHER" id="PTHR43479:SF11">
    <property type="entry name" value="ACREF_ENVCD OPERON REPRESSOR-RELATED"/>
    <property type="match status" value="1"/>
</dbReference>
<keyword evidence="1 2" id="KW-0238">DNA-binding</keyword>
<reference evidence="4 5" key="1">
    <citation type="submission" date="2010-12" db="EMBL/GenBank/DDBJ databases">
        <title>The Genome Sequence of Lactobacillus paracasei subsp. paracasei strain 8700:2.</title>
        <authorList>
            <consortium name="The Broad Institute Genome Sequencing Platform"/>
            <person name="Ward D."/>
            <person name="Earl A."/>
            <person name="Feldgarden M."/>
            <person name="Young S.K."/>
            <person name="Gargeya S."/>
            <person name="Zeng Q."/>
            <person name="Alvarado L."/>
            <person name="Berlin A."/>
            <person name="Bochicchio J."/>
            <person name="Chapman S.B."/>
            <person name="Chen Z."/>
            <person name="Freedman E."/>
            <person name="Gellesch M."/>
            <person name="Goldberg J."/>
            <person name="Griggs A."/>
            <person name="Gujja S."/>
            <person name="Heilman E."/>
            <person name="Heiman D."/>
            <person name="Howarth C."/>
            <person name="Mehta T."/>
            <person name="Neiman D."/>
            <person name="Pearson M."/>
            <person name="Roberts A."/>
            <person name="Saif S."/>
            <person name="Shea T."/>
            <person name="Shenoy N."/>
            <person name="Sisk P."/>
            <person name="Stolte C."/>
            <person name="Sykes S."/>
            <person name="White J."/>
            <person name="Yandava C."/>
            <person name="Saulnier D."/>
            <person name="Haas B."/>
            <person name="Nusbaum C."/>
            <person name="Birren B."/>
        </authorList>
    </citation>
    <scope>NUCLEOTIDE SEQUENCE [LARGE SCALE GENOMIC DNA]</scope>
    <source>
        <strain evidence="4 5">8700:2</strain>
    </source>
</reference>
<name>A0A826HW96_LACPA</name>
<proteinExistence type="predicted"/>
<dbReference type="Gene3D" id="1.10.357.10">
    <property type="entry name" value="Tetracycline Repressor, domain 2"/>
    <property type="match status" value="1"/>
</dbReference>
<dbReference type="Proteomes" id="UP000015927">
    <property type="component" value="Chromosome"/>
</dbReference>
<dbReference type="PANTHER" id="PTHR43479">
    <property type="entry name" value="ACREF/ENVCD OPERON REPRESSOR-RELATED"/>
    <property type="match status" value="1"/>
</dbReference>
<protein>
    <recommendedName>
        <fullName evidence="3">HTH tetR-type domain-containing protein</fullName>
    </recommendedName>
</protein>
<evidence type="ECO:0000259" key="3">
    <source>
        <dbReference type="PROSITE" id="PS50977"/>
    </source>
</evidence>
<dbReference type="AlphaFoldDB" id="A0A826HW96"/>
<dbReference type="InterPro" id="IPR009057">
    <property type="entry name" value="Homeodomain-like_sf"/>
</dbReference>
<evidence type="ECO:0000313" key="4">
    <source>
        <dbReference type="EMBL" id="EEQ65163.1"/>
    </source>
</evidence>
<feature type="domain" description="HTH tetR-type" evidence="3">
    <location>
        <begin position="6"/>
        <end position="66"/>
    </location>
</feature>
<sequence length="175" mass="20427">MNPKQKRTKNQIAKAFIELLSRHSFDSITIVSLTQAAGVATVSYYRNFASKEAVLQYYLDGLFSAYINELQAHHELKLKDFFESFFRFFGQNALFVNSLIRDDRTYLLMYAFRTYLDTIFSMLTRKNTTHTVNMPDQYTKLMLAGGLYYTLIEWIKDPNRPNPSVLGKQLALSYR</sequence>
<dbReference type="SUPFAM" id="SSF46689">
    <property type="entry name" value="Homeodomain-like"/>
    <property type="match status" value="1"/>
</dbReference>
<dbReference type="RefSeq" id="WP_003565050.1">
    <property type="nucleotide sequence ID" value="NC_022112.1"/>
</dbReference>
<accession>A0A826HW96</accession>
<dbReference type="EMBL" id="CP002391">
    <property type="protein sequence ID" value="EEQ65163.1"/>
    <property type="molecule type" value="Genomic_DNA"/>
</dbReference>
<evidence type="ECO:0000313" key="5">
    <source>
        <dbReference type="Proteomes" id="UP000015927"/>
    </source>
</evidence>
<dbReference type="InterPro" id="IPR001647">
    <property type="entry name" value="HTH_TetR"/>
</dbReference>
<dbReference type="GO" id="GO:0003677">
    <property type="term" value="F:DNA binding"/>
    <property type="evidence" value="ECO:0007669"/>
    <property type="project" value="UniProtKB-UniRule"/>
</dbReference>
<gene>
    <name evidence="4" type="ORF">LBPG_00612</name>
</gene>
<dbReference type="GeneID" id="57089898"/>
<dbReference type="KEGG" id="lpi:LBPG_00612"/>
<evidence type="ECO:0000256" key="2">
    <source>
        <dbReference type="PROSITE-ProRule" id="PRU00335"/>
    </source>
</evidence>
<evidence type="ECO:0000256" key="1">
    <source>
        <dbReference type="ARBA" id="ARBA00023125"/>
    </source>
</evidence>
<feature type="DNA-binding region" description="H-T-H motif" evidence="2">
    <location>
        <begin position="29"/>
        <end position="48"/>
    </location>
</feature>
<dbReference type="InterPro" id="IPR050624">
    <property type="entry name" value="HTH-type_Tx_Regulator"/>
</dbReference>
<dbReference type="PROSITE" id="PS50977">
    <property type="entry name" value="HTH_TETR_2"/>
    <property type="match status" value="1"/>
</dbReference>